<keyword evidence="1" id="KW-1133">Transmembrane helix</keyword>
<keyword evidence="1" id="KW-0472">Membrane</keyword>
<evidence type="ECO:0000313" key="4">
    <source>
        <dbReference type="Proteomes" id="UP000830434"/>
    </source>
</evidence>
<organism evidence="3 4">
    <name type="scientific">Halorussus gelatinilyticus</name>
    <dbReference type="NCBI Taxonomy" id="2937524"/>
    <lineage>
        <taxon>Archaea</taxon>
        <taxon>Methanobacteriati</taxon>
        <taxon>Methanobacteriota</taxon>
        <taxon>Stenosarchaea group</taxon>
        <taxon>Halobacteria</taxon>
        <taxon>Halobacteriales</taxon>
        <taxon>Haladaptataceae</taxon>
        <taxon>Halorussus</taxon>
    </lineage>
</organism>
<dbReference type="Proteomes" id="UP000830434">
    <property type="component" value="Chromosome"/>
</dbReference>
<dbReference type="GeneID" id="72189466"/>
<dbReference type="InterPro" id="IPR058420">
    <property type="entry name" value="DUF8107"/>
</dbReference>
<dbReference type="RefSeq" id="WP_248656115.1">
    <property type="nucleotide sequence ID" value="NZ_CP096658.1"/>
</dbReference>
<feature type="transmembrane region" description="Helical" evidence="1">
    <location>
        <begin position="12"/>
        <end position="33"/>
    </location>
</feature>
<reference evidence="3" key="1">
    <citation type="submission" date="2022-04" db="EMBL/GenBank/DDBJ databases">
        <title>Diverse halophilic archaea isolated from saline environments.</title>
        <authorList>
            <person name="Cui H.-L."/>
        </authorList>
    </citation>
    <scope>NUCLEOTIDE SEQUENCE</scope>
    <source>
        <strain evidence="3">XZYJT40</strain>
    </source>
</reference>
<keyword evidence="4" id="KW-1185">Reference proteome</keyword>
<keyword evidence="1" id="KW-0812">Transmembrane</keyword>
<dbReference type="EMBL" id="CP096658">
    <property type="protein sequence ID" value="UPW01725.1"/>
    <property type="molecule type" value="Genomic_DNA"/>
</dbReference>
<gene>
    <name evidence="3" type="ORF">M0R88_06385</name>
</gene>
<proteinExistence type="predicted"/>
<sequence>MANSTGDPRVLFAMNLVLSAAFSWVLVSALSFVGVTPFSWRRVALTTAGLVVLTYVVVE</sequence>
<evidence type="ECO:0000259" key="2">
    <source>
        <dbReference type="Pfam" id="PF26409"/>
    </source>
</evidence>
<evidence type="ECO:0000256" key="1">
    <source>
        <dbReference type="SAM" id="Phobius"/>
    </source>
</evidence>
<protein>
    <recommendedName>
        <fullName evidence="2">DUF8107 domain-containing protein</fullName>
    </recommendedName>
</protein>
<feature type="domain" description="DUF8107" evidence="2">
    <location>
        <begin position="2"/>
        <end position="58"/>
    </location>
</feature>
<evidence type="ECO:0000313" key="3">
    <source>
        <dbReference type="EMBL" id="UPW01725.1"/>
    </source>
</evidence>
<name>A0A8U0IM52_9EURY</name>
<dbReference type="AlphaFoldDB" id="A0A8U0IM52"/>
<dbReference type="KEGG" id="haxz:M0R88_06385"/>
<feature type="transmembrane region" description="Helical" evidence="1">
    <location>
        <begin position="39"/>
        <end position="58"/>
    </location>
</feature>
<dbReference type="Pfam" id="PF26409">
    <property type="entry name" value="DUF8107"/>
    <property type="match status" value="1"/>
</dbReference>
<accession>A0A8U0IM52</accession>